<evidence type="ECO:0000313" key="2">
    <source>
        <dbReference type="Proteomes" id="UP001062846"/>
    </source>
</evidence>
<keyword evidence="2" id="KW-1185">Reference proteome</keyword>
<comment type="caution">
    <text evidence="1">The sequence shown here is derived from an EMBL/GenBank/DDBJ whole genome shotgun (WGS) entry which is preliminary data.</text>
</comment>
<dbReference type="Proteomes" id="UP001062846">
    <property type="component" value="Chromosome 11"/>
</dbReference>
<name>A0ACC0LWD2_RHOML</name>
<proteinExistence type="predicted"/>
<reference evidence="1" key="1">
    <citation type="submission" date="2022-02" db="EMBL/GenBank/DDBJ databases">
        <title>Plant Genome Project.</title>
        <authorList>
            <person name="Zhang R.-G."/>
        </authorList>
    </citation>
    <scope>NUCLEOTIDE SEQUENCE</scope>
    <source>
        <strain evidence="1">AT1</strain>
    </source>
</reference>
<organism evidence="1 2">
    <name type="scientific">Rhododendron molle</name>
    <name type="common">Chinese azalea</name>
    <name type="synonym">Azalea mollis</name>
    <dbReference type="NCBI Taxonomy" id="49168"/>
    <lineage>
        <taxon>Eukaryota</taxon>
        <taxon>Viridiplantae</taxon>
        <taxon>Streptophyta</taxon>
        <taxon>Embryophyta</taxon>
        <taxon>Tracheophyta</taxon>
        <taxon>Spermatophyta</taxon>
        <taxon>Magnoliopsida</taxon>
        <taxon>eudicotyledons</taxon>
        <taxon>Gunneridae</taxon>
        <taxon>Pentapetalae</taxon>
        <taxon>asterids</taxon>
        <taxon>Ericales</taxon>
        <taxon>Ericaceae</taxon>
        <taxon>Ericoideae</taxon>
        <taxon>Rhodoreae</taxon>
        <taxon>Rhododendron</taxon>
    </lineage>
</organism>
<accession>A0ACC0LWD2</accession>
<dbReference type="EMBL" id="CM046398">
    <property type="protein sequence ID" value="KAI8532566.1"/>
    <property type="molecule type" value="Genomic_DNA"/>
</dbReference>
<protein>
    <submittedName>
        <fullName evidence="1">Uncharacterized protein</fullName>
    </submittedName>
</protein>
<sequence>MNLTSNLKFQFNMSNVAQYIRKDLKGKTKFPCTYIPKLVHKLSKAPTHNYA</sequence>
<gene>
    <name evidence="1" type="ORF">RHMOL_Rhmol11G0223300</name>
</gene>
<evidence type="ECO:0000313" key="1">
    <source>
        <dbReference type="EMBL" id="KAI8532566.1"/>
    </source>
</evidence>